<keyword evidence="1" id="KW-0732">Signal</keyword>
<dbReference type="AlphaFoldDB" id="A0A1I4Z5Q5"/>
<gene>
    <name evidence="2" type="ORF">SAMN05421579_10463</name>
</gene>
<organism evidence="2 3">
    <name type="scientific">Xenorhabdus japonica</name>
    <dbReference type="NCBI Taxonomy" id="53341"/>
    <lineage>
        <taxon>Bacteria</taxon>
        <taxon>Pseudomonadati</taxon>
        <taxon>Pseudomonadota</taxon>
        <taxon>Gammaproteobacteria</taxon>
        <taxon>Enterobacterales</taxon>
        <taxon>Morganellaceae</taxon>
        <taxon>Xenorhabdus</taxon>
    </lineage>
</organism>
<feature type="chain" id="PRO_5011493353" evidence="1">
    <location>
        <begin position="19"/>
        <end position="130"/>
    </location>
</feature>
<protein>
    <submittedName>
        <fullName evidence="2">Uncharacterized protein</fullName>
    </submittedName>
</protein>
<dbReference type="RefSeq" id="WP_175485916.1">
    <property type="nucleotide sequence ID" value="NZ_CAWRAH010000052.1"/>
</dbReference>
<dbReference type="EMBL" id="FOVO01000004">
    <property type="protein sequence ID" value="SFN45220.1"/>
    <property type="molecule type" value="Genomic_DNA"/>
</dbReference>
<reference evidence="3" key="1">
    <citation type="submission" date="2016-10" db="EMBL/GenBank/DDBJ databases">
        <authorList>
            <person name="Varghese N."/>
            <person name="Submissions S."/>
        </authorList>
    </citation>
    <scope>NUCLEOTIDE SEQUENCE [LARGE SCALE GENOMIC DNA]</scope>
    <source>
        <strain evidence="3">DSM 16522</strain>
    </source>
</reference>
<keyword evidence="3" id="KW-1185">Reference proteome</keyword>
<dbReference type="Proteomes" id="UP000199011">
    <property type="component" value="Unassembled WGS sequence"/>
</dbReference>
<evidence type="ECO:0000256" key="1">
    <source>
        <dbReference type="SAM" id="SignalP"/>
    </source>
</evidence>
<feature type="signal peptide" evidence="1">
    <location>
        <begin position="1"/>
        <end position="18"/>
    </location>
</feature>
<proteinExistence type="predicted"/>
<evidence type="ECO:0000313" key="3">
    <source>
        <dbReference type="Proteomes" id="UP000199011"/>
    </source>
</evidence>
<sequence>MKKLILLAMLFIPSIALSSTKDATKEALDYCATTESWAAQKVIDAAVERNKQLDRMKATSSLIERHKLVKGKKPITFEDWGQLYTQTIEVSIPYIDSHKKPVIFIASSIISAEECSLTEVAYFNITPEMY</sequence>
<name>A0A1I4Z5Q5_9GAMM</name>
<evidence type="ECO:0000313" key="2">
    <source>
        <dbReference type="EMBL" id="SFN45220.1"/>
    </source>
</evidence>
<accession>A0A1I4Z5Q5</accession>